<keyword evidence="4" id="KW-1185">Reference proteome</keyword>
<dbReference type="Gene3D" id="2.40.50.140">
    <property type="entry name" value="Nucleic acid-binding proteins"/>
    <property type="match status" value="1"/>
</dbReference>
<gene>
    <name evidence="3" type="ORF">CEPIT_LOCUS37307</name>
</gene>
<dbReference type="EMBL" id="CAMAPF010001015">
    <property type="protein sequence ID" value="CAH9139074.1"/>
    <property type="molecule type" value="Genomic_DNA"/>
</dbReference>
<dbReference type="AlphaFoldDB" id="A0AAV0FU36"/>
<proteinExistence type="predicted"/>
<organism evidence="3 4">
    <name type="scientific">Cuscuta epithymum</name>
    <dbReference type="NCBI Taxonomy" id="186058"/>
    <lineage>
        <taxon>Eukaryota</taxon>
        <taxon>Viridiplantae</taxon>
        <taxon>Streptophyta</taxon>
        <taxon>Embryophyta</taxon>
        <taxon>Tracheophyta</taxon>
        <taxon>Spermatophyta</taxon>
        <taxon>Magnoliopsida</taxon>
        <taxon>eudicotyledons</taxon>
        <taxon>Gunneridae</taxon>
        <taxon>Pentapetalae</taxon>
        <taxon>asterids</taxon>
        <taxon>lamiids</taxon>
        <taxon>Solanales</taxon>
        <taxon>Convolvulaceae</taxon>
        <taxon>Cuscuteae</taxon>
        <taxon>Cuscuta</taxon>
        <taxon>Cuscuta subgen. Cuscuta</taxon>
    </lineage>
</organism>
<dbReference type="Proteomes" id="UP001152523">
    <property type="component" value="Unassembled WGS sequence"/>
</dbReference>
<evidence type="ECO:0000256" key="1">
    <source>
        <dbReference type="SAM" id="MobiDB-lite"/>
    </source>
</evidence>
<name>A0AAV0FU36_9ASTE</name>
<dbReference type="InterPro" id="IPR013955">
    <property type="entry name" value="Rep_factor-A_C"/>
</dbReference>
<feature type="domain" description="Replication factor A C-terminal" evidence="2">
    <location>
        <begin position="55"/>
        <end position="159"/>
    </location>
</feature>
<dbReference type="Pfam" id="PF08646">
    <property type="entry name" value="Rep_fac-A_C"/>
    <property type="match status" value="1"/>
</dbReference>
<feature type="compositionally biased region" description="Polar residues" evidence="1">
    <location>
        <begin position="248"/>
        <end position="261"/>
    </location>
</feature>
<accession>A0AAV0FU36</accession>
<sequence>MIMMQQQSPSISVVSGASNASASTSDDFGFTRALSELSITKEVRGCWFYAEIYSIISSRGWAYLACSELKCFKKLNEDYVCEKCGIHRPNGIWRYTLKLKVRHGKHFVDVMFWDDAARQLLGKVAGDFTEHLDTDNRRTKSCPEAINELVGQEYLFKINRADSVPGSAGRIYVISMVSQNKEKIYEIKNATTEESIGEAYNSDEDLELLFETGPTTVDSNVITSDNEKDALDTPDSVLQRRKFGGGTSTPNDDGSTQGSSNKKLKSVKIEKP</sequence>
<dbReference type="SUPFAM" id="SSF50249">
    <property type="entry name" value="Nucleic acid-binding proteins"/>
    <property type="match status" value="1"/>
</dbReference>
<protein>
    <recommendedName>
        <fullName evidence="2">Replication factor A C-terminal domain-containing protein</fullName>
    </recommendedName>
</protein>
<evidence type="ECO:0000313" key="4">
    <source>
        <dbReference type="Proteomes" id="UP001152523"/>
    </source>
</evidence>
<evidence type="ECO:0000259" key="2">
    <source>
        <dbReference type="Pfam" id="PF08646"/>
    </source>
</evidence>
<comment type="caution">
    <text evidence="3">The sequence shown here is derived from an EMBL/GenBank/DDBJ whole genome shotgun (WGS) entry which is preliminary data.</text>
</comment>
<feature type="region of interest" description="Disordered" evidence="1">
    <location>
        <begin position="216"/>
        <end position="272"/>
    </location>
</feature>
<dbReference type="InterPro" id="IPR012340">
    <property type="entry name" value="NA-bd_OB-fold"/>
</dbReference>
<evidence type="ECO:0000313" key="3">
    <source>
        <dbReference type="EMBL" id="CAH9139074.1"/>
    </source>
</evidence>
<reference evidence="3" key="1">
    <citation type="submission" date="2022-07" db="EMBL/GenBank/DDBJ databases">
        <authorList>
            <person name="Macas J."/>
            <person name="Novak P."/>
            <person name="Neumann P."/>
        </authorList>
    </citation>
    <scope>NUCLEOTIDE SEQUENCE</scope>
</reference>